<organism evidence="1 2">
    <name type="scientific">Parafrankia colletiae</name>
    <dbReference type="NCBI Taxonomy" id="573497"/>
    <lineage>
        <taxon>Bacteria</taxon>
        <taxon>Bacillati</taxon>
        <taxon>Actinomycetota</taxon>
        <taxon>Actinomycetes</taxon>
        <taxon>Frankiales</taxon>
        <taxon>Frankiaceae</taxon>
        <taxon>Parafrankia</taxon>
    </lineage>
</organism>
<evidence type="ECO:0008006" key="3">
    <source>
        <dbReference type="Google" id="ProtNLM"/>
    </source>
</evidence>
<dbReference type="Proteomes" id="UP000179627">
    <property type="component" value="Unassembled WGS sequence"/>
</dbReference>
<keyword evidence="2" id="KW-1185">Reference proteome</keyword>
<protein>
    <recommendedName>
        <fullName evidence="3">Amidohydrolase</fullName>
    </recommendedName>
</protein>
<dbReference type="EMBL" id="MBLM01000138">
    <property type="protein sequence ID" value="OHV32516.1"/>
    <property type="molecule type" value="Genomic_DNA"/>
</dbReference>
<dbReference type="AlphaFoldDB" id="A0A1S1QFY3"/>
<dbReference type="Gene3D" id="3.20.20.140">
    <property type="entry name" value="Metal-dependent hydrolases"/>
    <property type="match status" value="1"/>
</dbReference>
<reference evidence="2" key="1">
    <citation type="submission" date="2016-07" db="EMBL/GenBank/DDBJ databases">
        <title>Sequence Frankia sp. strain CcI1.17.</title>
        <authorList>
            <person name="Ghodhbane-Gtari F."/>
            <person name="Swanson E."/>
            <person name="Gueddou A."/>
            <person name="Morris K."/>
            <person name="Hezbri K."/>
            <person name="Ktari A."/>
            <person name="Nouioui I."/>
            <person name="Abebe-Akele F."/>
            <person name="Simpson S."/>
            <person name="Thomas K."/>
            <person name="Gtari M."/>
            <person name="Tisa L.S."/>
            <person name="Hurst S."/>
        </authorList>
    </citation>
    <scope>NUCLEOTIDE SEQUENCE [LARGE SCALE GENOMIC DNA]</scope>
    <source>
        <strain evidence="2">Cc1.17</strain>
    </source>
</reference>
<gene>
    <name evidence="1" type="ORF">CC117_24720</name>
</gene>
<comment type="caution">
    <text evidence="1">The sequence shown here is derived from an EMBL/GenBank/DDBJ whole genome shotgun (WGS) entry which is preliminary data.</text>
</comment>
<evidence type="ECO:0000313" key="1">
    <source>
        <dbReference type="EMBL" id="OHV32516.1"/>
    </source>
</evidence>
<sequence length="67" mass="7530">MVDTDAHMTERHDLFTERAPKGYEDRVPHVERIDGTDMWVIEGKTFGKAGSGGTVDHDGKKHAFRCS</sequence>
<accession>A0A1S1QFY3</accession>
<proteinExistence type="predicted"/>
<evidence type="ECO:0000313" key="2">
    <source>
        <dbReference type="Proteomes" id="UP000179627"/>
    </source>
</evidence>
<name>A0A1S1QFY3_9ACTN</name>